<gene>
    <name evidence="1" type="ORF">CDQ84_13970</name>
</gene>
<dbReference type="InterPro" id="IPR025394">
    <property type="entry name" value="DUF4127"/>
</dbReference>
<name>A0A2K2FAG6_9CLOT</name>
<protein>
    <recommendedName>
        <fullName evidence="3">DUF4127 domain-containing protein</fullName>
    </recommendedName>
</protein>
<keyword evidence="2" id="KW-1185">Reference proteome</keyword>
<evidence type="ECO:0008006" key="3">
    <source>
        <dbReference type="Google" id="ProtNLM"/>
    </source>
</evidence>
<dbReference type="RefSeq" id="WP_103082355.1">
    <property type="nucleotide sequence ID" value="NZ_CP021850.1"/>
</dbReference>
<reference evidence="2" key="1">
    <citation type="submission" date="2017-06" db="EMBL/GenBank/DDBJ databases">
        <title>Investigating the central metabolism of Clostridium thermosuccinogenes.</title>
        <authorList>
            <person name="Koendjbiharie J.G."/>
            <person name="Van Kranenburg R."/>
            <person name="Vriesendorp B."/>
        </authorList>
    </citation>
    <scope>NUCLEOTIDE SEQUENCE [LARGE SCALE GENOMIC DNA]</scope>
    <source>
        <strain evidence="2">DSM 5806</strain>
    </source>
</reference>
<evidence type="ECO:0000313" key="1">
    <source>
        <dbReference type="EMBL" id="PNT97028.1"/>
    </source>
</evidence>
<organism evidence="1 2">
    <name type="scientific">Clostridium thermosuccinogenes</name>
    <dbReference type="NCBI Taxonomy" id="84032"/>
    <lineage>
        <taxon>Bacteria</taxon>
        <taxon>Bacillati</taxon>
        <taxon>Bacillota</taxon>
        <taxon>Clostridia</taxon>
        <taxon>Eubacteriales</taxon>
        <taxon>Clostridiaceae</taxon>
        <taxon>Clostridium</taxon>
    </lineage>
</organism>
<dbReference type="KEGG" id="cthd:CDO33_04645"/>
<dbReference type="EMBL" id="NIOJ01000041">
    <property type="protein sequence ID" value="PNT97028.1"/>
    <property type="molecule type" value="Genomic_DNA"/>
</dbReference>
<dbReference type="Proteomes" id="UP000236151">
    <property type="component" value="Unassembled WGS sequence"/>
</dbReference>
<accession>A0A2K2FAG6</accession>
<dbReference type="OrthoDB" id="9789552at2"/>
<evidence type="ECO:0000313" key="2">
    <source>
        <dbReference type="Proteomes" id="UP000236151"/>
    </source>
</evidence>
<proteinExistence type="predicted"/>
<comment type="caution">
    <text evidence="1">The sequence shown here is derived from an EMBL/GenBank/DDBJ whole genome shotgun (WGS) entry which is preliminary data.</text>
</comment>
<dbReference type="Pfam" id="PF13552">
    <property type="entry name" value="DUF4127"/>
    <property type="match status" value="1"/>
</dbReference>
<sequence>MKVLYVPLDERPCNYRYPQFLSELAEGVELIAPPREYMGRMKKPSNIDEIWRWIFENIRDCSYAILSVDALIYGNIVNSRIHYKTIEECSKYLEYFGKLKQINRNVEIHAFNLVARVAAYDSDAEDPFYWKDYGYKIWRYCYLTDKIGRGEGTKEEIGELDAVKEEIPQEYLRDFLDRRKVNLFVNQKCLELVKEGLIDFLVIPKDDCAEYGFAAMDQHLISRRIKELRIMDRVMVYPGADEVGSVLFARVFNKHKGYVPRVYIRYSSTLGPTIIPKYEDRPLNESIKHQIISAGGIVAGSAEESDLLLAVHSPGTRTLEAIEQYSESFRFSSYSNYSNAEELIKYAIYYSEKYGKPFAVADVAFCNGADDHFMMMAVKNKLFDRLCAYAGWNTSQNTIGSVLAHGVLCSYYKGFADDPEKYDASMRLLLRAIITDWLMQSKGTFRLTKLKDNYPDLNPYSLGEYSALAAKKVKDLLIELIQEELGGKFNGRRIELTELSFPWDRFFEIDLELKLEKC</sequence>
<dbReference type="AlphaFoldDB" id="A0A2K2FAG6"/>